<dbReference type="InterPro" id="IPR007037">
    <property type="entry name" value="SIP_rossman_dom"/>
</dbReference>
<feature type="region of interest" description="Disordered" evidence="1">
    <location>
        <begin position="269"/>
        <end position="290"/>
    </location>
</feature>
<keyword evidence="4" id="KW-1185">Reference proteome</keyword>
<evidence type="ECO:0000313" key="4">
    <source>
        <dbReference type="Proteomes" id="UP001652264"/>
    </source>
</evidence>
<dbReference type="InterPro" id="IPR039374">
    <property type="entry name" value="SIP_fam"/>
</dbReference>
<dbReference type="Pfam" id="PF08021">
    <property type="entry name" value="FAD_binding_9"/>
    <property type="match status" value="1"/>
</dbReference>
<dbReference type="GeneID" id="95324970"/>
<dbReference type="Gene3D" id="2.40.30.10">
    <property type="entry name" value="Translation factors"/>
    <property type="match status" value="1"/>
</dbReference>
<organism evidence="3 4">
    <name type="scientific">Curtobacterium citreum</name>
    <dbReference type="NCBI Taxonomy" id="2036"/>
    <lineage>
        <taxon>Bacteria</taxon>
        <taxon>Bacillati</taxon>
        <taxon>Actinomycetota</taxon>
        <taxon>Actinomycetes</taxon>
        <taxon>Micrococcales</taxon>
        <taxon>Microbacteriaceae</taxon>
        <taxon>Curtobacterium</taxon>
    </lineage>
</organism>
<dbReference type="SUPFAM" id="SSF63380">
    <property type="entry name" value="Riboflavin synthase domain-like"/>
    <property type="match status" value="1"/>
</dbReference>
<dbReference type="PROSITE" id="PS51384">
    <property type="entry name" value="FAD_FR"/>
    <property type="match status" value="1"/>
</dbReference>
<dbReference type="CDD" id="cd06193">
    <property type="entry name" value="siderophore_interacting"/>
    <property type="match status" value="1"/>
</dbReference>
<protein>
    <submittedName>
        <fullName evidence="3">Siderophore-interacting protein</fullName>
    </submittedName>
</protein>
<reference evidence="3 4" key="1">
    <citation type="submission" date="2022-08" db="EMBL/GenBank/DDBJ databases">
        <title>Taxonomy of Curtobacterium flaccumfaciens.</title>
        <authorList>
            <person name="Osdaghi E."/>
            <person name="Taghavi S.M."/>
            <person name="Hamidizade M."/>
            <person name="Abachi H."/>
            <person name="Fazliarab A."/>
            <person name="Baeyen S."/>
            <person name="Portier P."/>
            <person name="Van Vaerenbergh J."/>
            <person name="Jacques M.-A."/>
        </authorList>
    </citation>
    <scope>NUCLEOTIDE SEQUENCE [LARGE SCALE GENOMIC DNA]</scope>
    <source>
        <strain evidence="3 4">LMG8786T</strain>
    </source>
</reference>
<comment type="caution">
    <text evidence="3">The sequence shown here is derived from an EMBL/GenBank/DDBJ whole genome shotgun (WGS) entry which is preliminary data.</text>
</comment>
<sequence length="290" mass="32197">MAKIPRLMPENPRLFRARVLRSARVTPSMHRVTVTGDDMHEFPFAGYDHWFRLFLPLPHQQHLTLPEIDGNRWYPQYLAIPQDTRPHLANYTVAGFRRLPDGTAELDVDFVVHADADGALEGRAAIWACAARPGDELAMLDQGRIFDCPDDVSQVLVAAEETGLPAVVGIAASLPRDTVGRIVQEVPTAADVRVLDAPAGVDITWIVREHLDPHEVPGRAALAELQRHVPCDDRVYAFVVGESRLATEGRRHLHRAGVPKSRITFSGFWKHDAGRPSPREPGRPRLTPAG</sequence>
<dbReference type="InterPro" id="IPR039261">
    <property type="entry name" value="FNR_nucleotide-bd"/>
</dbReference>
<dbReference type="InterPro" id="IPR017938">
    <property type="entry name" value="Riboflavin_synthase-like_b-brl"/>
</dbReference>
<dbReference type="Pfam" id="PF04954">
    <property type="entry name" value="SIP"/>
    <property type="match status" value="1"/>
</dbReference>
<proteinExistence type="predicted"/>
<accession>A0ABT2HLI5</accession>
<dbReference type="PANTHER" id="PTHR30157:SF0">
    <property type="entry name" value="NADPH-DEPENDENT FERRIC-CHELATE REDUCTASE"/>
    <property type="match status" value="1"/>
</dbReference>
<feature type="domain" description="FAD-binding FR-type" evidence="2">
    <location>
        <begin position="12"/>
        <end position="149"/>
    </location>
</feature>
<dbReference type="PANTHER" id="PTHR30157">
    <property type="entry name" value="FERRIC REDUCTASE, NADPH-DEPENDENT"/>
    <property type="match status" value="1"/>
</dbReference>
<dbReference type="RefSeq" id="WP_141862468.1">
    <property type="nucleotide sequence ID" value="NZ_BMNV01000014.1"/>
</dbReference>
<evidence type="ECO:0000259" key="2">
    <source>
        <dbReference type="PROSITE" id="PS51384"/>
    </source>
</evidence>
<feature type="compositionally biased region" description="Basic and acidic residues" evidence="1">
    <location>
        <begin position="269"/>
        <end position="283"/>
    </location>
</feature>
<dbReference type="Proteomes" id="UP001652264">
    <property type="component" value="Unassembled WGS sequence"/>
</dbReference>
<dbReference type="Gene3D" id="3.40.50.80">
    <property type="entry name" value="Nucleotide-binding domain of ferredoxin-NADP reductase (FNR) module"/>
    <property type="match status" value="1"/>
</dbReference>
<dbReference type="EMBL" id="JANVAD010000011">
    <property type="protein sequence ID" value="MCS6524142.1"/>
    <property type="molecule type" value="Genomic_DNA"/>
</dbReference>
<gene>
    <name evidence="3" type="ORF">NYQ28_16355</name>
</gene>
<dbReference type="InterPro" id="IPR013113">
    <property type="entry name" value="SIP_FAD-bd"/>
</dbReference>
<evidence type="ECO:0000313" key="3">
    <source>
        <dbReference type="EMBL" id="MCS6524142.1"/>
    </source>
</evidence>
<evidence type="ECO:0000256" key="1">
    <source>
        <dbReference type="SAM" id="MobiDB-lite"/>
    </source>
</evidence>
<dbReference type="InterPro" id="IPR017927">
    <property type="entry name" value="FAD-bd_FR_type"/>
</dbReference>
<name>A0ABT2HLI5_9MICO</name>